<keyword evidence="1" id="KW-0732">Signal</keyword>
<gene>
    <name evidence="2" type="ORF">J3D65DRAFT_679611</name>
</gene>
<organism evidence="2 3">
    <name type="scientific">Phyllosticta citribraziliensis</name>
    <dbReference type="NCBI Taxonomy" id="989973"/>
    <lineage>
        <taxon>Eukaryota</taxon>
        <taxon>Fungi</taxon>
        <taxon>Dikarya</taxon>
        <taxon>Ascomycota</taxon>
        <taxon>Pezizomycotina</taxon>
        <taxon>Dothideomycetes</taxon>
        <taxon>Dothideomycetes incertae sedis</taxon>
        <taxon>Botryosphaeriales</taxon>
        <taxon>Phyllostictaceae</taxon>
        <taxon>Phyllosticta</taxon>
    </lineage>
</organism>
<keyword evidence="3" id="KW-1185">Reference proteome</keyword>
<dbReference type="EMBL" id="JBBPEH010000010">
    <property type="protein sequence ID" value="KAK7533129.1"/>
    <property type="molecule type" value="Genomic_DNA"/>
</dbReference>
<evidence type="ECO:0000313" key="2">
    <source>
        <dbReference type="EMBL" id="KAK7533129.1"/>
    </source>
</evidence>
<feature type="chain" id="PRO_5045832707" evidence="1">
    <location>
        <begin position="25"/>
        <end position="52"/>
    </location>
</feature>
<name>A0ABR1LD13_9PEZI</name>
<evidence type="ECO:0000313" key="3">
    <source>
        <dbReference type="Proteomes" id="UP001360953"/>
    </source>
</evidence>
<evidence type="ECO:0000256" key="1">
    <source>
        <dbReference type="SAM" id="SignalP"/>
    </source>
</evidence>
<dbReference type="RefSeq" id="XP_066652522.1">
    <property type="nucleotide sequence ID" value="XM_066803686.1"/>
</dbReference>
<proteinExistence type="predicted"/>
<reference evidence="2 3" key="1">
    <citation type="submission" date="2024-04" db="EMBL/GenBank/DDBJ databases">
        <title>Phyllosticta paracitricarpa is synonymous to the EU quarantine fungus P. citricarpa based on phylogenomic analyses.</title>
        <authorList>
            <consortium name="Lawrence Berkeley National Laboratory"/>
            <person name="Van ingen-buijs V.A."/>
            <person name="Van westerhoven A.C."/>
            <person name="Haridas S."/>
            <person name="Skiadas P."/>
            <person name="Martin F."/>
            <person name="Groenewald J.Z."/>
            <person name="Crous P.W."/>
            <person name="Seidl M.F."/>
        </authorList>
    </citation>
    <scope>NUCLEOTIDE SEQUENCE [LARGE SCALE GENOMIC DNA]</scope>
    <source>
        <strain evidence="2 3">CPC 17464</strain>
    </source>
</reference>
<feature type="signal peptide" evidence="1">
    <location>
        <begin position="1"/>
        <end position="24"/>
    </location>
</feature>
<dbReference type="GeneID" id="92036592"/>
<comment type="caution">
    <text evidence="2">The sequence shown here is derived from an EMBL/GenBank/DDBJ whole genome shotgun (WGS) entry which is preliminary data.</text>
</comment>
<protein>
    <submittedName>
        <fullName evidence="2">Uncharacterized protein</fullName>
    </submittedName>
</protein>
<dbReference type="Proteomes" id="UP001360953">
    <property type="component" value="Unassembled WGS sequence"/>
</dbReference>
<sequence length="52" mass="5628">MRRRSGIGLRVLPFLLCLYPGTTAARLAGRSALLDCGENTILGAFSFLFVVL</sequence>
<accession>A0ABR1LD13</accession>